<dbReference type="InterPro" id="IPR003115">
    <property type="entry name" value="ParB_N"/>
</dbReference>
<organism evidence="11 12">
    <name type="scientific">Dactylococcopsis salina (strain PCC 8305)</name>
    <name type="common">Myxobactron salinum</name>
    <dbReference type="NCBI Taxonomy" id="13035"/>
    <lineage>
        <taxon>Bacteria</taxon>
        <taxon>Bacillati</taxon>
        <taxon>Cyanobacteriota</taxon>
        <taxon>Cyanophyceae</taxon>
        <taxon>Nodosilineales</taxon>
        <taxon>Cymatolegaceae</taxon>
        <taxon>Dactylococcopsis</taxon>
    </lineage>
</organism>
<dbReference type="eggNOG" id="COG5119">
    <property type="taxonomic scope" value="Bacteria"/>
</dbReference>
<dbReference type="STRING" id="13035.Dacsa_2887"/>
<evidence type="ECO:0000313" key="11">
    <source>
        <dbReference type="EMBL" id="AFZ51441.1"/>
    </source>
</evidence>
<accession>K9YWY7</accession>
<keyword evidence="7" id="KW-1015">Disulfide bond</keyword>
<evidence type="ECO:0000256" key="1">
    <source>
        <dbReference type="ARBA" id="ARBA00009609"/>
    </source>
</evidence>
<sequence length="86" mass="9931">MEVKDIPVRAIRRPLPRQNDPDQVKALMDSIEAEGLHEPIEVLEVDGKYYGFSGCHRYEAHQRLGKETIKCRVRRAPRAVLEKHLA</sequence>
<dbReference type="EC" id="1.8.98.2" evidence="2"/>
<evidence type="ECO:0000256" key="3">
    <source>
        <dbReference type="ARBA" id="ARBA00022741"/>
    </source>
</evidence>
<dbReference type="SMART" id="SM00470">
    <property type="entry name" value="ParB"/>
    <property type="match status" value="1"/>
</dbReference>
<proteinExistence type="inferred from homology"/>
<protein>
    <recommendedName>
        <fullName evidence="2">sulfiredoxin</fullName>
        <ecNumber evidence="2">1.8.98.2</ecNumber>
    </recommendedName>
</protein>
<dbReference type="CDD" id="cd16395">
    <property type="entry name" value="Srx"/>
    <property type="match status" value="1"/>
</dbReference>
<dbReference type="InterPro" id="IPR016692">
    <property type="entry name" value="Sulfiredoxin"/>
</dbReference>
<dbReference type="HOGENOM" id="CLU_124532_3_0_3"/>
<dbReference type="PANTHER" id="PTHR21348:SF2">
    <property type="entry name" value="SULFIREDOXIN-1"/>
    <property type="match status" value="1"/>
</dbReference>
<evidence type="ECO:0000256" key="6">
    <source>
        <dbReference type="ARBA" id="ARBA00023002"/>
    </source>
</evidence>
<feature type="domain" description="ParB-like N-terminal" evidence="10">
    <location>
        <begin position="4"/>
        <end position="85"/>
    </location>
</feature>
<dbReference type="AlphaFoldDB" id="K9YWY7"/>
<gene>
    <name evidence="11" type="ORF">Dacsa_2887</name>
</gene>
<dbReference type="PANTHER" id="PTHR21348">
    <property type="match status" value="1"/>
</dbReference>
<dbReference type="EMBL" id="CP003944">
    <property type="protein sequence ID" value="AFZ51441.1"/>
    <property type="molecule type" value="Genomic_DNA"/>
</dbReference>
<dbReference type="OrthoDB" id="426001at2"/>
<dbReference type="PATRIC" id="fig|13035.3.peg.3294"/>
<keyword evidence="6" id="KW-0560">Oxidoreductase</keyword>
<comment type="similarity">
    <text evidence="1">Belongs to the sulfiredoxin family.</text>
</comment>
<keyword evidence="4" id="KW-0067">ATP-binding</keyword>
<evidence type="ECO:0000256" key="9">
    <source>
        <dbReference type="SAM" id="MobiDB-lite"/>
    </source>
</evidence>
<dbReference type="RefSeq" id="WP_015230421.1">
    <property type="nucleotide sequence ID" value="NC_019780.1"/>
</dbReference>
<dbReference type="GO" id="GO:0034599">
    <property type="term" value="P:cellular response to oxidative stress"/>
    <property type="evidence" value="ECO:0007669"/>
    <property type="project" value="TreeGrafter"/>
</dbReference>
<reference evidence="11" key="1">
    <citation type="submission" date="2012-04" db="EMBL/GenBank/DDBJ databases">
        <title>Finished genome of Dactylococcopsis salina PCC 8305.</title>
        <authorList>
            <consortium name="US DOE Joint Genome Institute"/>
            <person name="Gugger M."/>
            <person name="Coursin T."/>
            <person name="Rippka R."/>
            <person name="Tandeau De Marsac N."/>
            <person name="Huntemann M."/>
            <person name="Wei C.-L."/>
            <person name="Han J."/>
            <person name="Detter J.C."/>
            <person name="Han C."/>
            <person name="Tapia R."/>
            <person name="Daligault H."/>
            <person name="Chen A."/>
            <person name="Krypides N."/>
            <person name="Mavromatis K."/>
            <person name="Markowitz V."/>
            <person name="Szeto E."/>
            <person name="Ivanova N."/>
            <person name="Ovchinnikova G."/>
            <person name="Pagani I."/>
            <person name="Pati A."/>
            <person name="Goodwin L."/>
            <person name="Peters L."/>
            <person name="Pitluck S."/>
            <person name="Woyke T."/>
            <person name="Kerfeld C."/>
        </authorList>
    </citation>
    <scope>NUCLEOTIDE SEQUENCE [LARGE SCALE GENOMIC DNA]</scope>
    <source>
        <strain evidence="11">PCC 8305</strain>
    </source>
</reference>
<name>K9YWY7_DACS8</name>
<dbReference type="KEGG" id="dsl:Dacsa_2887"/>
<feature type="region of interest" description="Disordered" evidence="9">
    <location>
        <begin position="1"/>
        <end position="21"/>
    </location>
</feature>
<dbReference type="SUPFAM" id="SSF110849">
    <property type="entry name" value="ParB/Sulfiredoxin"/>
    <property type="match status" value="1"/>
</dbReference>
<comment type="catalytic activity">
    <reaction evidence="8">
        <text>S-hydroxy-S-oxy-L-cysteinyl-[peroxiredoxin] + [protein]-dithiol + ATP = S-hydroxy-L-cysteinyl-[peroxiredoxin] + [protein]-disulfide + ADP + phosphate</text>
        <dbReference type="Rhea" id="RHEA:17545"/>
        <dbReference type="Rhea" id="RHEA-COMP:10593"/>
        <dbReference type="Rhea" id="RHEA-COMP:10594"/>
        <dbReference type="Rhea" id="RHEA-COMP:13681"/>
        <dbReference type="Rhea" id="RHEA-COMP:17976"/>
        <dbReference type="ChEBI" id="CHEBI:29950"/>
        <dbReference type="ChEBI" id="CHEBI:30616"/>
        <dbReference type="ChEBI" id="CHEBI:43474"/>
        <dbReference type="ChEBI" id="CHEBI:50058"/>
        <dbReference type="ChEBI" id="CHEBI:61973"/>
        <dbReference type="ChEBI" id="CHEBI:61974"/>
        <dbReference type="ChEBI" id="CHEBI:456216"/>
        <dbReference type="EC" id="1.8.98.2"/>
    </reaction>
</comment>
<dbReference type="InterPro" id="IPR036086">
    <property type="entry name" value="ParB/Sulfiredoxin_sf"/>
</dbReference>
<evidence type="ECO:0000259" key="10">
    <source>
        <dbReference type="SMART" id="SM00470"/>
    </source>
</evidence>
<evidence type="ECO:0000256" key="4">
    <source>
        <dbReference type="ARBA" id="ARBA00022840"/>
    </source>
</evidence>
<dbReference type="PIRSF" id="PIRSF017267">
    <property type="entry name" value="Sulfiredoxin"/>
    <property type="match status" value="1"/>
</dbReference>
<keyword evidence="12" id="KW-1185">Reference proteome</keyword>
<evidence type="ECO:0000256" key="8">
    <source>
        <dbReference type="ARBA" id="ARBA00047514"/>
    </source>
</evidence>
<keyword evidence="3" id="KW-0547">Nucleotide-binding</keyword>
<evidence type="ECO:0000256" key="7">
    <source>
        <dbReference type="ARBA" id="ARBA00023157"/>
    </source>
</evidence>
<dbReference type="GO" id="GO:0032542">
    <property type="term" value="F:sulfiredoxin activity"/>
    <property type="evidence" value="ECO:0007669"/>
    <property type="project" value="UniProtKB-EC"/>
</dbReference>
<evidence type="ECO:0000256" key="2">
    <source>
        <dbReference type="ARBA" id="ARBA00013055"/>
    </source>
</evidence>
<evidence type="ECO:0000256" key="5">
    <source>
        <dbReference type="ARBA" id="ARBA00022862"/>
    </source>
</evidence>
<keyword evidence="5" id="KW-0049">Antioxidant</keyword>
<dbReference type="GO" id="GO:0005737">
    <property type="term" value="C:cytoplasm"/>
    <property type="evidence" value="ECO:0007669"/>
    <property type="project" value="TreeGrafter"/>
</dbReference>
<dbReference type="GO" id="GO:0005524">
    <property type="term" value="F:ATP binding"/>
    <property type="evidence" value="ECO:0007669"/>
    <property type="project" value="UniProtKB-KW"/>
</dbReference>
<dbReference type="Gene3D" id="3.90.1530.10">
    <property type="entry name" value="Conserved hypothetical protein from pyrococcus furiosus pfu- 392566-001, ParB domain"/>
    <property type="match status" value="1"/>
</dbReference>
<dbReference type="Proteomes" id="UP000010482">
    <property type="component" value="Chromosome"/>
</dbReference>
<evidence type="ECO:0000313" key="12">
    <source>
        <dbReference type="Proteomes" id="UP000010482"/>
    </source>
</evidence>
<dbReference type="Pfam" id="PF02195">
    <property type="entry name" value="ParB_N"/>
    <property type="match status" value="1"/>
</dbReference>